<organism evidence="7 8">
    <name type="scientific">Propionivibrio dicarboxylicus</name>
    <dbReference type="NCBI Taxonomy" id="83767"/>
    <lineage>
        <taxon>Bacteria</taxon>
        <taxon>Pseudomonadati</taxon>
        <taxon>Pseudomonadota</taxon>
        <taxon>Betaproteobacteria</taxon>
        <taxon>Rhodocyclales</taxon>
        <taxon>Rhodocyclaceae</taxon>
        <taxon>Propionivibrio</taxon>
    </lineage>
</organism>
<dbReference type="EMBL" id="FNCY01000001">
    <property type="protein sequence ID" value="SDG67208.1"/>
    <property type="molecule type" value="Genomic_DNA"/>
</dbReference>
<dbReference type="Pfam" id="PF00389">
    <property type="entry name" value="2-Hacid_dh"/>
    <property type="match status" value="1"/>
</dbReference>
<evidence type="ECO:0000256" key="3">
    <source>
        <dbReference type="ARBA" id="ARBA00023027"/>
    </source>
</evidence>
<proteinExistence type="inferred from homology"/>
<evidence type="ECO:0000256" key="1">
    <source>
        <dbReference type="ARBA" id="ARBA00005854"/>
    </source>
</evidence>
<evidence type="ECO:0000256" key="2">
    <source>
        <dbReference type="ARBA" id="ARBA00023002"/>
    </source>
</evidence>
<keyword evidence="2 4" id="KW-0560">Oxidoreductase</keyword>
<dbReference type="OrthoDB" id="9805416at2"/>
<gene>
    <name evidence="7" type="ORF">SAMN05660652_00415</name>
</gene>
<dbReference type="CDD" id="cd12172">
    <property type="entry name" value="PGDH_like_2"/>
    <property type="match status" value="1"/>
</dbReference>
<keyword evidence="3" id="KW-0520">NAD</keyword>
<dbReference type="InterPro" id="IPR036291">
    <property type="entry name" value="NAD(P)-bd_dom_sf"/>
</dbReference>
<sequence length="321" mass="34435">MKILLTTTSFQDTPGAHHALLDRSGFDVVRARGPLNEGQMLALLAEHGPFDGLLNGDDRITRAVIDAAGDSLKVIAKYGIGLDSIDVAHATTRRIPVLYTPGVNHTTVAEHAIGLMIALAKDFVGHANAVKNGRWTRKTGHELAGKTLGILGLGRIGQEVVKRARAFDMRCVAYSPHWPEEFARQYDIVRADSADAVLPVADTVSLHMGLSDATRGFINARTLATMKPGATLINTARGGLVVETDIVAACRSGQLAGYATDVLDEEPIATDHPFLSVDSILITPHIGSRTAESVERQAVRAVTNLVDYLTGGKDYIQANRF</sequence>
<dbReference type="GO" id="GO:0016616">
    <property type="term" value="F:oxidoreductase activity, acting on the CH-OH group of donors, NAD or NADP as acceptor"/>
    <property type="evidence" value="ECO:0007669"/>
    <property type="project" value="InterPro"/>
</dbReference>
<evidence type="ECO:0000313" key="8">
    <source>
        <dbReference type="Proteomes" id="UP000198607"/>
    </source>
</evidence>
<dbReference type="InterPro" id="IPR006140">
    <property type="entry name" value="D-isomer_DH_NAD-bd"/>
</dbReference>
<evidence type="ECO:0000259" key="5">
    <source>
        <dbReference type="Pfam" id="PF00389"/>
    </source>
</evidence>
<dbReference type="Pfam" id="PF02826">
    <property type="entry name" value="2-Hacid_dh_C"/>
    <property type="match status" value="1"/>
</dbReference>
<dbReference type="SUPFAM" id="SSF51735">
    <property type="entry name" value="NAD(P)-binding Rossmann-fold domains"/>
    <property type="match status" value="1"/>
</dbReference>
<dbReference type="InterPro" id="IPR006139">
    <property type="entry name" value="D-isomer_2_OHA_DH_cat_dom"/>
</dbReference>
<dbReference type="AlphaFoldDB" id="A0A1G7W5J1"/>
<accession>A0A1G7W5J1</accession>
<dbReference type="SUPFAM" id="SSF52283">
    <property type="entry name" value="Formate/glycerate dehydrogenase catalytic domain-like"/>
    <property type="match status" value="1"/>
</dbReference>
<feature type="domain" description="D-isomer specific 2-hydroxyacid dehydrogenase catalytic" evidence="5">
    <location>
        <begin position="50"/>
        <end position="313"/>
    </location>
</feature>
<dbReference type="InterPro" id="IPR050857">
    <property type="entry name" value="D-2-hydroxyacid_DH"/>
</dbReference>
<dbReference type="PANTHER" id="PTHR42789">
    <property type="entry name" value="D-ISOMER SPECIFIC 2-HYDROXYACID DEHYDROGENASE FAMILY PROTEIN (AFU_ORTHOLOGUE AFUA_6G10090)"/>
    <property type="match status" value="1"/>
</dbReference>
<dbReference type="RefSeq" id="WP_091932582.1">
    <property type="nucleotide sequence ID" value="NZ_FNCY01000001.1"/>
</dbReference>
<feature type="domain" description="D-isomer specific 2-hydroxyacid dehydrogenase NAD-binding" evidence="6">
    <location>
        <begin position="113"/>
        <end position="287"/>
    </location>
</feature>
<keyword evidence="8" id="KW-1185">Reference proteome</keyword>
<name>A0A1G7W5J1_9RHOO</name>
<dbReference type="GO" id="GO:0051287">
    <property type="term" value="F:NAD binding"/>
    <property type="evidence" value="ECO:0007669"/>
    <property type="project" value="InterPro"/>
</dbReference>
<dbReference type="Proteomes" id="UP000198607">
    <property type="component" value="Unassembled WGS sequence"/>
</dbReference>
<reference evidence="7 8" key="1">
    <citation type="submission" date="2016-10" db="EMBL/GenBank/DDBJ databases">
        <authorList>
            <person name="de Groot N.N."/>
        </authorList>
    </citation>
    <scope>NUCLEOTIDE SEQUENCE [LARGE SCALE GENOMIC DNA]</scope>
    <source>
        <strain evidence="7 8">DSM 5885</strain>
    </source>
</reference>
<comment type="similarity">
    <text evidence="1 4">Belongs to the D-isomer specific 2-hydroxyacid dehydrogenase family.</text>
</comment>
<evidence type="ECO:0000259" key="6">
    <source>
        <dbReference type="Pfam" id="PF02826"/>
    </source>
</evidence>
<evidence type="ECO:0000313" key="7">
    <source>
        <dbReference type="EMBL" id="SDG67208.1"/>
    </source>
</evidence>
<protein>
    <submittedName>
        <fullName evidence="7">D-3-phosphoglycerate dehydrogenase</fullName>
    </submittedName>
</protein>
<dbReference type="Gene3D" id="3.40.50.720">
    <property type="entry name" value="NAD(P)-binding Rossmann-like Domain"/>
    <property type="match status" value="2"/>
</dbReference>
<dbReference type="PANTHER" id="PTHR42789:SF1">
    <property type="entry name" value="D-ISOMER SPECIFIC 2-HYDROXYACID DEHYDROGENASE FAMILY PROTEIN (AFU_ORTHOLOGUE AFUA_6G10090)"/>
    <property type="match status" value="1"/>
</dbReference>
<dbReference type="STRING" id="83767.SAMN05660652_00415"/>
<evidence type="ECO:0000256" key="4">
    <source>
        <dbReference type="RuleBase" id="RU003719"/>
    </source>
</evidence>